<evidence type="ECO:0000313" key="15">
    <source>
        <dbReference type="Proteomes" id="UP000325440"/>
    </source>
</evidence>
<evidence type="ECO:0000256" key="7">
    <source>
        <dbReference type="ARBA" id="ARBA00022801"/>
    </source>
</evidence>
<keyword evidence="8" id="KW-0460">Magnesium</keyword>
<keyword evidence="9" id="KW-0233">DNA recombination</keyword>
<feature type="region of interest" description="Disordered" evidence="13">
    <location>
        <begin position="140"/>
        <end position="160"/>
    </location>
</feature>
<dbReference type="PANTHER" id="PTHR21077:SF5">
    <property type="entry name" value="CROSSOVER JUNCTION ENDONUCLEASE MMS4"/>
    <property type="match status" value="1"/>
</dbReference>
<keyword evidence="15" id="KW-1185">Reference proteome</keyword>
<dbReference type="GO" id="GO:0006302">
    <property type="term" value="P:double-strand break repair"/>
    <property type="evidence" value="ECO:0007669"/>
    <property type="project" value="TreeGrafter"/>
</dbReference>
<evidence type="ECO:0008006" key="16">
    <source>
        <dbReference type="Google" id="ProtNLM"/>
    </source>
</evidence>
<keyword evidence="10" id="KW-0234">DNA repair</keyword>
<dbReference type="OrthoDB" id="343092at2759"/>
<dbReference type="GO" id="GO:0046872">
    <property type="term" value="F:metal ion binding"/>
    <property type="evidence" value="ECO:0007669"/>
    <property type="project" value="UniProtKB-KW"/>
</dbReference>
<evidence type="ECO:0000256" key="5">
    <source>
        <dbReference type="ARBA" id="ARBA00022759"/>
    </source>
</evidence>
<keyword evidence="11" id="KW-0539">Nucleus</keyword>
<dbReference type="GO" id="GO:0031297">
    <property type="term" value="P:replication fork processing"/>
    <property type="evidence" value="ECO:0007669"/>
    <property type="project" value="TreeGrafter"/>
</dbReference>
<evidence type="ECO:0000256" key="10">
    <source>
        <dbReference type="ARBA" id="ARBA00023204"/>
    </source>
</evidence>
<dbReference type="Proteomes" id="UP000325440">
    <property type="component" value="Unassembled WGS sequence"/>
</dbReference>
<evidence type="ECO:0000313" key="14">
    <source>
        <dbReference type="EMBL" id="VVC36228.1"/>
    </source>
</evidence>
<keyword evidence="3" id="KW-0540">Nuclease</keyword>
<evidence type="ECO:0000256" key="8">
    <source>
        <dbReference type="ARBA" id="ARBA00022842"/>
    </source>
</evidence>
<dbReference type="Gene3D" id="1.10.150.670">
    <property type="entry name" value="Crossover junction endonuclease EME1, DNA-binding domain"/>
    <property type="match status" value="1"/>
</dbReference>
<keyword evidence="12" id="KW-0469">Meiosis</keyword>
<dbReference type="InterPro" id="IPR033310">
    <property type="entry name" value="Mms4/EME1/EME2"/>
</dbReference>
<gene>
    <name evidence="14" type="ORF">CINCED_3A003417</name>
</gene>
<dbReference type="Gene3D" id="3.40.50.10130">
    <property type="match status" value="1"/>
</dbReference>
<keyword evidence="6" id="KW-0227">DNA damage</keyword>
<evidence type="ECO:0000256" key="12">
    <source>
        <dbReference type="ARBA" id="ARBA00023254"/>
    </source>
</evidence>
<proteinExistence type="predicted"/>
<reference evidence="14 15" key="1">
    <citation type="submission" date="2019-08" db="EMBL/GenBank/DDBJ databases">
        <authorList>
            <person name="Alioto T."/>
            <person name="Alioto T."/>
            <person name="Gomez Garrido J."/>
        </authorList>
    </citation>
    <scope>NUCLEOTIDE SEQUENCE [LARGE SCALE GENOMIC DNA]</scope>
</reference>
<evidence type="ECO:0000256" key="3">
    <source>
        <dbReference type="ARBA" id="ARBA00022722"/>
    </source>
</evidence>
<keyword evidence="4" id="KW-0479">Metal-binding</keyword>
<comment type="cofactor">
    <cofactor evidence="1">
        <name>Mg(2+)</name>
        <dbReference type="ChEBI" id="CHEBI:18420"/>
    </cofactor>
</comment>
<sequence length="460" mass="52851">MNAGNYNTDTISDLDDSILIVEDHKINNDVLLNCPSSPDEPEFFKQVIQQQKRKKAFSSEITVHQGKDLFPTQNGVHINENKKMCVASEGDHESSTCKFNNQKSIPFFDNNILDPDVYIPVINEQTTEIIPRIEPIEPKRKKRLTKEESEEKKMEEKARKDAKKKLTEELKRLNPKECMKYITIHIDINLQNQDYCQQILSEIQSTDAKYIIESNSFVSHSITWSRQVSDNISEDEHFMLLIWDFDYVTNLIVSNQLIEQINNLKLYKPKLSIIIYSTAVQLKKTKSKKNSSSSNILNNLQQMLLCCHVSFRFIENKNDIGLAILYFTKSIAQRPYKLNKYKEEQDGCDWYASGHTKNCITIDKNGTGLTQLWRQMLSQFPLCALETSEAIASVYSSPIALLQAYDNCSTRLEGETLLQDIPVRRGFGPLASNRRIGPELSKKIYIFFTDNTGCATLSQE</sequence>
<dbReference type="InterPro" id="IPR042530">
    <property type="entry name" value="EME1/EME2_C"/>
</dbReference>
<dbReference type="GO" id="GO:0031573">
    <property type="term" value="P:mitotic intra-S DNA damage checkpoint signaling"/>
    <property type="evidence" value="ECO:0007669"/>
    <property type="project" value="TreeGrafter"/>
</dbReference>
<name>A0A5E4MZP1_9HEMI</name>
<evidence type="ECO:0000256" key="9">
    <source>
        <dbReference type="ARBA" id="ARBA00023172"/>
    </source>
</evidence>
<evidence type="ECO:0000256" key="11">
    <source>
        <dbReference type="ARBA" id="ARBA00023242"/>
    </source>
</evidence>
<dbReference type="GO" id="GO:0008821">
    <property type="term" value="F:crossover junction DNA endonuclease activity"/>
    <property type="evidence" value="ECO:0007669"/>
    <property type="project" value="TreeGrafter"/>
</dbReference>
<accession>A0A5E4MZP1</accession>
<keyword evidence="7" id="KW-0378">Hydrolase</keyword>
<dbReference type="EMBL" id="CABPRJ010001431">
    <property type="protein sequence ID" value="VVC36228.1"/>
    <property type="molecule type" value="Genomic_DNA"/>
</dbReference>
<evidence type="ECO:0000256" key="4">
    <source>
        <dbReference type="ARBA" id="ARBA00022723"/>
    </source>
</evidence>
<dbReference type="GO" id="GO:0000712">
    <property type="term" value="P:resolution of meiotic recombination intermediates"/>
    <property type="evidence" value="ECO:0007669"/>
    <property type="project" value="TreeGrafter"/>
</dbReference>
<dbReference type="GO" id="GO:0005634">
    <property type="term" value="C:nucleus"/>
    <property type="evidence" value="ECO:0007669"/>
    <property type="project" value="UniProtKB-SubCell"/>
</dbReference>
<evidence type="ECO:0000256" key="13">
    <source>
        <dbReference type="SAM" id="MobiDB-lite"/>
    </source>
</evidence>
<organism evidence="14 15">
    <name type="scientific">Cinara cedri</name>
    <dbReference type="NCBI Taxonomy" id="506608"/>
    <lineage>
        <taxon>Eukaryota</taxon>
        <taxon>Metazoa</taxon>
        <taxon>Ecdysozoa</taxon>
        <taxon>Arthropoda</taxon>
        <taxon>Hexapoda</taxon>
        <taxon>Insecta</taxon>
        <taxon>Pterygota</taxon>
        <taxon>Neoptera</taxon>
        <taxon>Paraneoptera</taxon>
        <taxon>Hemiptera</taxon>
        <taxon>Sternorrhyncha</taxon>
        <taxon>Aphidomorpha</taxon>
        <taxon>Aphidoidea</taxon>
        <taxon>Aphididae</taxon>
        <taxon>Lachninae</taxon>
        <taxon>Cinara</taxon>
    </lineage>
</organism>
<evidence type="ECO:0000256" key="2">
    <source>
        <dbReference type="ARBA" id="ARBA00004123"/>
    </source>
</evidence>
<dbReference type="GO" id="GO:0048476">
    <property type="term" value="C:Holliday junction resolvase complex"/>
    <property type="evidence" value="ECO:0007669"/>
    <property type="project" value="InterPro"/>
</dbReference>
<protein>
    <recommendedName>
        <fullName evidence="16">Crossover junction endonuclease EME1</fullName>
    </recommendedName>
</protein>
<evidence type="ECO:0000256" key="1">
    <source>
        <dbReference type="ARBA" id="ARBA00001946"/>
    </source>
</evidence>
<evidence type="ECO:0000256" key="6">
    <source>
        <dbReference type="ARBA" id="ARBA00022763"/>
    </source>
</evidence>
<dbReference type="PANTHER" id="PTHR21077">
    <property type="entry name" value="EME1 PROTEIN"/>
    <property type="match status" value="1"/>
</dbReference>
<dbReference type="Pfam" id="PF21292">
    <property type="entry name" value="EME1-MUS81_C"/>
    <property type="match status" value="1"/>
</dbReference>
<dbReference type="AlphaFoldDB" id="A0A5E4MZP1"/>
<comment type="subcellular location">
    <subcellularLocation>
        <location evidence="2">Nucleus</location>
    </subcellularLocation>
</comment>
<keyword evidence="5" id="KW-0255">Endonuclease</keyword>
<feature type="compositionally biased region" description="Basic and acidic residues" evidence="13">
    <location>
        <begin position="145"/>
        <end position="160"/>
    </location>
</feature>